<dbReference type="Proteomes" id="UP001295684">
    <property type="component" value="Unassembled WGS sequence"/>
</dbReference>
<proteinExistence type="predicted"/>
<sequence>MSFLVWCWKKSETETPETSYCSAGSPPLSPTMCKRIKCPCCWHFRKKIDHLFSYLFFSSNIKTPTHTICFWSIFYTQPNRFHLFLLCHIYQSRAASTRSPVDKRRMSPRPTQVWKYLIRWVILRDSCKGMGKPALQCYYRLCCV</sequence>
<keyword evidence="2" id="KW-1185">Reference proteome</keyword>
<name>A0AAD2CYX7_EUPCR</name>
<dbReference type="EMBL" id="CAMPGE010016314">
    <property type="protein sequence ID" value="CAI2374886.1"/>
    <property type="molecule type" value="Genomic_DNA"/>
</dbReference>
<organism evidence="1 2">
    <name type="scientific">Euplotes crassus</name>
    <dbReference type="NCBI Taxonomy" id="5936"/>
    <lineage>
        <taxon>Eukaryota</taxon>
        <taxon>Sar</taxon>
        <taxon>Alveolata</taxon>
        <taxon>Ciliophora</taxon>
        <taxon>Intramacronucleata</taxon>
        <taxon>Spirotrichea</taxon>
        <taxon>Hypotrichia</taxon>
        <taxon>Euplotida</taxon>
        <taxon>Euplotidae</taxon>
        <taxon>Moneuplotes</taxon>
    </lineage>
</organism>
<gene>
    <name evidence="1" type="ORF">ECRASSUSDP1_LOCUS16244</name>
</gene>
<comment type="caution">
    <text evidence="1">The sequence shown here is derived from an EMBL/GenBank/DDBJ whole genome shotgun (WGS) entry which is preliminary data.</text>
</comment>
<reference evidence="1" key="1">
    <citation type="submission" date="2023-07" db="EMBL/GenBank/DDBJ databases">
        <authorList>
            <consortium name="AG Swart"/>
            <person name="Singh M."/>
            <person name="Singh A."/>
            <person name="Seah K."/>
            <person name="Emmerich C."/>
        </authorList>
    </citation>
    <scope>NUCLEOTIDE SEQUENCE</scope>
    <source>
        <strain evidence="1">DP1</strain>
    </source>
</reference>
<evidence type="ECO:0000313" key="2">
    <source>
        <dbReference type="Proteomes" id="UP001295684"/>
    </source>
</evidence>
<evidence type="ECO:0000313" key="1">
    <source>
        <dbReference type="EMBL" id="CAI2374886.1"/>
    </source>
</evidence>
<accession>A0AAD2CYX7</accession>
<protein>
    <submittedName>
        <fullName evidence="1">Uncharacterized protein</fullName>
    </submittedName>
</protein>
<dbReference type="AlphaFoldDB" id="A0AAD2CYX7"/>